<dbReference type="EMBL" id="JARKIE010000014">
    <property type="protein sequence ID" value="KAJ7702816.1"/>
    <property type="molecule type" value="Genomic_DNA"/>
</dbReference>
<protein>
    <submittedName>
        <fullName evidence="1">Uncharacterized protein</fullName>
    </submittedName>
</protein>
<dbReference type="Proteomes" id="UP001221757">
    <property type="component" value="Unassembled WGS sequence"/>
</dbReference>
<dbReference type="SUPFAM" id="SSF53474">
    <property type="entry name" value="alpha/beta-Hydrolases"/>
    <property type="match status" value="1"/>
</dbReference>
<gene>
    <name evidence="1" type="ORF">B0H17DRAFT_1194678</name>
</gene>
<dbReference type="InterPro" id="IPR029058">
    <property type="entry name" value="AB_hydrolase_fold"/>
</dbReference>
<sequence length="91" mass="9668">MNTNGDAFFGTVALVPVVDGEFIAQRPMLSLAQGKVNGKALLSVTNAFEGRIFVNSTESTANAIRYALDLYPKFGPAQADRVGALYVGLET</sequence>
<comment type="caution">
    <text evidence="1">The sequence shown here is derived from an EMBL/GenBank/DDBJ whole genome shotgun (WGS) entry which is preliminary data.</text>
</comment>
<dbReference type="AlphaFoldDB" id="A0AAD7DZV3"/>
<name>A0AAD7DZV3_MYCRO</name>
<keyword evidence="2" id="KW-1185">Reference proteome</keyword>
<dbReference type="Gene3D" id="3.40.50.1820">
    <property type="entry name" value="alpha/beta hydrolase"/>
    <property type="match status" value="1"/>
</dbReference>
<evidence type="ECO:0000313" key="2">
    <source>
        <dbReference type="Proteomes" id="UP001221757"/>
    </source>
</evidence>
<organism evidence="1 2">
    <name type="scientific">Mycena rosella</name>
    <name type="common">Pink bonnet</name>
    <name type="synonym">Agaricus rosellus</name>
    <dbReference type="NCBI Taxonomy" id="1033263"/>
    <lineage>
        <taxon>Eukaryota</taxon>
        <taxon>Fungi</taxon>
        <taxon>Dikarya</taxon>
        <taxon>Basidiomycota</taxon>
        <taxon>Agaricomycotina</taxon>
        <taxon>Agaricomycetes</taxon>
        <taxon>Agaricomycetidae</taxon>
        <taxon>Agaricales</taxon>
        <taxon>Marasmiineae</taxon>
        <taxon>Mycenaceae</taxon>
        <taxon>Mycena</taxon>
    </lineage>
</organism>
<evidence type="ECO:0000313" key="1">
    <source>
        <dbReference type="EMBL" id="KAJ7702816.1"/>
    </source>
</evidence>
<reference evidence="1" key="1">
    <citation type="submission" date="2023-03" db="EMBL/GenBank/DDBJ databases">
        <title>Massive genome expansion in bonnet fungi (Mycena s.s.) driven by repeated elements and novel gene families across ecological guilds.</title>
        <authorList>
            <consortium name="Lawrence Berkeley National Laboratory"/>
            <person name="Harder C.B."/>
            <person name="Miyauchi S."/>
            <person name="Viragh M."/>
            <person name="Kuo A."/>
            <person name="Thoen E."/>
            <person name="Andreopoulos B."/>
            <person name="Lu D."/>
            <person name="Skrede I."/>
            <person name="Drula E."/>
            <person name="Henrissat B."/>
            <person name="Morin E."/>
            <person name="Kohler A."/>
            <person name="Barry K."/>
            <person name="LaButti K."/>
            <person name="Morin E."/>
            <person name="Salamov A."/>
            <person name="Lipzen A."/>
            <person name="Mereny Z."/>
            <person name="Hegedus B."/>
            <person name="Baldrian P."/>
            <person name="Stursova M."/>
            <person name="Weitz H."/>
            <person name="Taylor A."/>
            <person name="Grigoriev I.V."/>
            <person name="Nagy L.G."/>
            <person name="Martin F."/>
            <person name="Kauserud H."/>
        </authorList>
    </citation>
    <scope>NUCLEOTIDE SEQUENCE</scope>
    <source>
        <strain evidence="1">CBHHK067</strain>
    </source>
</reference>
<accession>A0AAD7DZV3</accession>
<proteinExistence type="predicted"/>